<protein>
    <submittedName>
        <fullName evidence="3">Uncharacterized protein</fullName>
    </submittedName>
</protein>
<evidence type="ECO:0000313" key="4">
    <source>
        <dbReference type="Proteomes" id="UP000827092"/>
    </source>
</evidence>
<feature type="region of interest" description="Disordered" evidence="1">
    <location>
        <begin position="88"/>
        <end position="129"/>
    </location>
</feature>
<evidence type="ECO:0000256" key="2">
    <source>
        <dbReference type="SAM" id="Phobius"/>
    </source>
</evidence>
<dbReference type="AlphaFoldDB" id="A0AAV6VPR3"/>
<proteinExistence type="predicted"/>
<gene>
    <name evidence="3" type="ORF">JTE90_015291</name>
</gene>
<keyword evidence="2" id="KW-0472">Membrane</keyword>
<feature type="transmembrane region" description="Helical" evidence="2">
    <location>
        <begin position="21"/>
        <end position="42"/>
    </location>
</feature>
<comment type="caution">
    <text evidence="3">The sequence shown here is derived from an EMBL/GenBank/DDBJ whole genome shotgun (WGS) entry which is preliminary data.</text>
</comment>
<dbReference type="Proteomes" id="UP000827092">
    <property type="component" value="Unassembled WGS sequence"/>
</dbReference>
<dbReference type="EMBL" id="JAFNEN010000042">
    <property type="protein sequence ID" value="KAG8198193.1"/>
    <property type="molecule type" value="Genomic_DNA"/>
</dbReference>
<keyword evidence="2" id="KW-0812">Transmembrane</keyword>
<keyword evidence="4" id="KW-1185">Reference proteome</keyword>
<evidence type="ECO:0000256" key="1">
    <source>
        <dbReference type="SAM" id="MobiDB-lite"/>
    </source>
</evidence>
<name>A0AAV6VPR3_9ARAC</name>
<accession>A0AAV6VPR3</accession>
<sequence>MSRASLLEPIWCPVRCITKEVYLILLLPLVTLASLAFLGLHFHPCHGLLDLLLLLDLFDFGHGWWIFCAEEKEEECVAGSRIGGNTTAHFRWGRHSHSPSHPRATKKNASHTEGAPTKCSSPTQPGQVE</sequence>
<organism evidence="3 4">
    <name type="scientific">Oedothorax gibbosus</name>
    <dbReference type="NCBI Taxonomy" id="931172"/>
    <lineage>
        <taxon>Eukaryota</taxon>
        <taxon>Metazoa</taxon>
        <taxon>Ecdysozoa</taxon>
        <taxon>Arthropoda</taxon>
        <taxon>Chelicerata</taxon>
        <taxon>Arachnida</taxon>
        <taxon>Araneae</taxon>
        <taxon>Araneomorphae</taxon>
        <taxon>Entelegynae</taxon>
        <taxon>Araneoidea</taxon>
        <taxon>Linyphiidae</taxon>
        <taxon>Erigoninae</taxon>
        <taxon>Oedothorax</taxon>
    </lineage>
</organism>
<feature type="compositionally biased region" description="Polar residues" evidence="1">
    <location>
        <begin position="118"/>
        <end position="129"/>
    </location>
</feature>
<reference evidence="3 4" key="1">
    <citation type="journal article" date="2022" name="Nat. Ecol. Evol.">
        <title>A masculinizing supergene underlies an exaggerated male reproductive morph in a spider.</title>
        <authorList>
            <person name="Hendrickx F."/>
            <person name="De Corte Z."/>
            <person name="Sonet G."/>
            <person name="Van Belleghem S.M."/>
            <person name="Kostlbacher S."/>
            <person name="Vangestel C."/>
        </authorList>
    </citation>
    <scope>NUCLEOTIDE SEQUENCE [LARGE SCALE GENOMIC DNA]</scope>
    <source>
        <strain evidence="3">W744_W776</strain>
    </source>
</reference>
<evidence type="ECO:0000313" key="3">
    <source>
        <dbReference type="EMBL" id="KAG8198193.1"/>
    </source>
</evidence>
<feature type="compositionally biased region" description="Basic residues" evidence="1">
    <location>
        <begin position="91"/>
        <end position="109"/>
    </location>
</feature>
<keyword evidence="2" id="KW-1133">Transmembrane helix</keyword>